<comment type="caution">
    <text evidence="1">The sequence shown here is derived from an EMBL/GenBank/DDBJ whole genome shotgun (WGS) entry which is preliminary data.</text>
</comment>
<proteinExistence type="predicted"/>
<evidence type="ECO:0000313" key="2">
    <source>
        <dbReference type="Proteomes" id="UP001148312"/>
    </source>
</evidence>
<reference evidence="1" key="1">
    <citation type="submission" date="2022-12" db="EMBL/GenBank/DDBJ databases">
        <authorList>
            <person name="Petersen C."/>
        </authorList>
    </citation>
    <scope>NUCLEOTIDE SEQUENCE</scope>
    <source>
        <strain evidence="1">IBT 30728</strain>
    </source>
</reference>
<organism evidence="1 2">
    <name type="scientific">Penicillium diatomitis</name>
    <dbReference type="NCBI Taxonomy" id="2819901"/>
    <lineage>
        <taxon>Eukaryota</taxon>
        <taxon>Fungi</taxon>
        <taxon>Dikarya</taxon>
        <taxon>Ascomycota</taxon>
        <taxon>Pezizomycotina</taxon>
        <taxon>Eurotiomycetes</taxon>
        <taxon>Eurotiomycetidae</taxon>
        <taxon>Eurotiales</taxon>
        <taxon>Aspergillaceae</taxon>
        <taxon>Penicillium</taxon>
    </lineage>
</organism>
<name>A0A9W9X213_9EURO</name>
<dbReference type="RefSeq" id="XP_056788390.1">
    <property type="nucleotide sequence ID" value="XM_056936455.1"/>
</dbReference>
<dbReference type="GeneID" id="81626704"/>
<accession>A0A9W9X213</accession>
<dbReference type="Proteomes" id="UP001148312">
    <property type="component" value="Unassembled WGS sequence"/>
</dbReference>
<gene>
    <name evidence="1" type="ORF">N7539_006854</name>
</gene>
<sequence>MSTDDTIKYYVYPELIPRTEKLRELVALAHETAVQLDLRVKAVLIRSGLHHTMSVAGGYVRDPRGVHVTISFKTEEQLLRGTHVTYHCYVRSMSDHTWMCAYHGGEKPDTVLKNRGEVVWPPADELRLIPDFGHGYLP</sequence>
<evidence type="ECO:0000313" key="1">
    <source>
        <dbReference type="EMBL" id="KAJ5480960.1"/>
    </source>
</evidence>
<keyword evidence="2" id="KW-1185">Reference proteome</keyword>
<dbReference type="AlphaFoldDB" id="A0A9W9X213"/>
<dbReference type="EMBL" id="JAPWDQ010000009">
    <property type="protein sequence ID" value="KAJ5480960.1"/>
    <property type="molecule type" value="Genomic_DNA"/>
</dbReference>
<reference evidence="1" key="2">
    <citation type="journal article" date="2023" name="IMA Fungus">
        <title>Comparative genomic study of the Penicillium genus elucidates a diverse pangenome and 15 lateral gene transfer events.</title>
        <authorList>
            <person name="Petersen C."/>
            <person name="Sorensen T."/>
            <person name="Nielsen M.R."/>
            <person name="Sondergaard T.E."/>
            <person name="Sorensen J.L."/>
            <person name="Fitzpatrick D.A."/>
            <person name="Frisvad J.C."/>
            <person name="Nielsen K.L."/>
        </authorList>
    </citation>
    <scope>NUCLEOTIDE SEQUENCE</scope>
    <source>
        <strain evidence="1">IBT 30728</strain>
    </source>
</reference>
<protein>
    <submittedName>
        <fullName evidence="1">Uncharacterized protein</fullName>
    </submittedName>
</protein>